<dbReference type="EMBL" id="NDXW01000001">
    <property type="protein sequence ID" value="RDH43613.1"/>
    <property type="molecule type" value="Genomic_DNA"/>
</dbReference>
<dbReference type="NCBIfam" id="TIGR00328">
    <property type="entry name" value="flhB"/>
    <property type="match status" value="1"/>
</dbReference>
<evidence type="ECO:0000256" key="12">
    <source>
        <dbReference type="ARBA" id="ARBA00025078"/>
    </source>
</evidence>
<gene>
    <name evidence="13 15" type="primary">flhB</name>
    <name evidence="15" type="ORF">B9G39_09240</name>
</gene>
<keyword evidence="9 13" id="KW-1133">Transmembrane helix</keyword>
<evidence type="ECO:0000256" key="10">
    <source>
        <dbReference type="ARBA" id="ARBA00023136"/>
    </source>
</evidence>
<feature type="transmembrane region" description="Helical" evidence="13">
    <location>
        <begin position="188"/>
        <end position="213"/>
    </location>
</feature>
<feature type="transmembrane region" description="Helical" evidence="13">
    <location>
        <begin position="35"/>
        <end position="56"/>
    </location>
</feature>
<sequence>MAEEKDSSQEKTEEPTQKRLQDAKKEGQVPRSKELSTMALLLIASVSLVLSAGFLARHLIVIMRLNFNIEREKIFDTATMLQFLGASLNDAIFAIFPLILALMLAGILAPILLGGWVFSGKLIQPKLNRISPLAGLKRMFSARSLVELLKAIAKVVVVACFAIGILLWEQNQILQLGRASIDNAIISSLWLIGWAAILLSISLVLIAAIDVPFQIWDTRKKLKMTKQELRDEFKDTEGKPEVKSRIRQLQREMAERRMMAEVPKADVVITNPEHYSVALKYDPDKADAPYVIAKGVDFIALKIREIAVASEVPILEAPPLSRAIYHSTELNQQIPSGLYIAVAQVLAYVYQLKQKRTGQKPRPPKDYPIPEEFRRDN</sequence>
<evidence type="ECO:0000256" key="3">
    <source>
        <dbReference type="ARBA" id="ARBA00021622"/>
    </source>
</evidence>
<dbReference type="Proteomes" id="UP000257039">
    <property type="component" value="Unassembled WGS sequence"/>
</dbReference>
<keyword evidence="15" id="KW-0966">Cell projection</keyword>
<evidence type="ECO:0000256" key="1">
    <source>
        <dbReference type="ARBA" id="ARBA00004651"/>
    </source>
</evidence>
<dbReference type="InterPro" id="IPR029025">
    <property type="entry name" value="T3SS_substrate_exporter_C"/>
</dbReference>
<keyword evidence="15" id="KW-0969">Cilium</keyword>
<feature type="region of interest" description="Disordered" evidence="14">
    <location>
        <begin position="1"/>
        <end position="30"/>
    </location>
</feature>
<feature type="transmembrane region" description="Helical" evidence="13">
    <location>
        <begin position="148"/>
        <end position="168"/>
    </location>
</feature>
<evidence type="ECO:0000256" key="6">
    <source>
        <dbReference type="ARBA" id="ARBA00022692"/>
    </source>
</evidence>
<reference evidence="15 16" key="1">
    <citation type="submission" date="2017-04" db="EMBL/GenBank/DDBJ databases">
        <title>Draft genome sequence of Zooshikella ganghwensis VG4 isolated from Red Sea sediments.</title>
        <authorList>
            <person name="Rehman Z."/>
            <person name="Alam I."/>
            <person name="Kamau A."/>
            <person name="Bajic V."/>
            <person name="Leiknes T."/>
        </authorList>
    </citation>
    <scope>NUCLEOTIDE SEQUENCE [LARGE SCALE GENOMIC DNA]</scope>
    <source>
        <strain evidence="15 16">VG4</strain>
    </source>
</reference>
<keyword evidence="11 13" id="KW-1006">Bacterial flagellum protein export</keyword>
<dbReference type="AlphaFoldDB" id="A0A4P9VK33"/>
<proteinExistence type="inferred from homology"/>
<dbReference type="PANTHER" id="PTHR30531:SF12">
    <property type="entry name" value="FLAGELLAR BIOSYNTHETIC PROTEIN FLHB"/>
    <property type="match status" value="1"/>
</dbReference>
<name>A0A4P9VK33_9GAMM</name>
<evidence type="ECO:0000256" key="14">
    <source>
        <dbReference type="SAM" id="MobiDB-lite"/>
    </source>
</evidence>
<keyword evidence="16" id="KW-1185">Reference proteome</keyword>
<keyword evidence="6 13" id="KW-0812">Transmembrane</keyword>
<dbReference type="Gene3D" id="3.40.1690.10">
    <property type="entry name" value="secretion proteins EscU"/>
    <property type="match status" value="1"/>
</dbReference>
<comment type="similarity">
    <text evidence="2 13">Belongs to the type III secretion exporter family.</text>
</comment>
<comment type="function">
    <text evidence="12 13">Required for formation of the rod structure in the basal body of the flagellar apparatus. Together with FliI and FliH, may constitute the export apparatus of flagellin.</text>
</comment>
<keyword evidence="8 13" id="KW-0653">Protein transport</keyword>
<comment type="subcellular location">
    <subcellularLocation>
        <location evidence="1">Cell membrane</location>
        <topology evidence="1">Multi-pass membrane protein</topology>
    </subcellularLocation>
</comment>
<feature type="region of interest" description="Disordered" evidence="14">
    <location>
        <begin position="357"/>
        <end position="377"/>
    </location>
</feature>
<evidence type="ECO:0000256" key="2">
    <source>
        <dbReference type="ARBA" id="ARBA00010690"/>
    </source>
</evidence>
<evidence type="ECO:0000256" key="7">
    <source>
        <dbReference type="ARBA" id="ARBA00022795"/>
    </source>
</evidence>
<dbReference type="InterPro" id="IPR006136">
    <property type="entry name" value="FlhB"/>
</dbReference>
<keyword evidence="15" id="KW-0282">Flagellum</keyword>
<evidence type="ECO:0000256" key="13">
    <source>
        <dbReference type="RuleBase" id="RU364091"/>
    </source>
</evidence>
<dbReference type="PANTHER" id="PTHR30531">
    <property type="entry name" value="FLAGELLAR BIOSYNTHETIC PROTEIN FLHB"/>
    <property type="match status" value="1"/>
</dbReference>
<keyword evidence="4 13" id="KW-0813">Transport</keyword>
<dbReference type="RefSeq" id="WP_027708153.1">
    <property type="nucleotide sequence ID" value="NZ_NDXW01000001.1"/>
</dbReference>
<keyword evidence="7 13" id="KW-1005">Bacterial flagellum biogenesis</keyword>
<evidence type="ECO:0000256" key="9">
    <source>
        <dbReference type="ARBA" id="ARBA00022989"/>
    </source>
</evidence>
<evidence type="ECO:0000256" key="8">
    <source>
        <dbReference type="ARBA" id="ARBA00022927"/>
    </source>
</evidence>
<organism evidence="15 16">
    <name type="scientific">Zooshikella ganghwensis</name>
    <dbReference type="NCBI Taxonomy" id="202772"/>
    <lineage>
        <taxon>Bacteria</taxon>
        <taxon>Pseudomonadati</taxon>
        <taxon>Pseudomonadota</taxon>
        <taxon>Gammaproteobacteria</taxon>
        <taxon>Oceanospirillales</taxon>
        <taxon>Zooshikellaceae</taxon>
        <taxon>Zooshikella</taxon>
    </lineage>
</organism>
<keyword evidence="5 13" id="KW-1003">Cell membrane</keyword>
<dbReference type="GO" id="GO:0005886">
    <property type="term" value="C:plasma membrane"/>
    <property type="evidence" value="ECO:0007669"/>
    <property type="project" value="UniProtKB-SubCell"/>
</dbReference>
<dbReference type="InterPro" id="IPR006135">
    <property type="entry name" value="T3SS_substrate_exporter"/>
</dbReference>
<evidence type="ECO:0000313" key="15">
    <source>
        <dbReference type="EMBL" id="RDH43613.1"/>
    </source>
</evidence>
<dbReference type="Gene3D" id="6.10.250.2080">
    <property type="match status" value="1"/>
</dbReference>
<dbReference type="FunFam" id="3.40.1690.10:FF:000001">
    <property type="entry name" value="Flagellar biosynthetic protein FlhB"/>
    <property type="match status" value="1"/>
</dbReference>
<evidence type="ECO:0000256" key="4">
    <source>
        <dbReference type="ARBA" id="ARBA00022448"/>
    </source>
</evidence>
<dbReference type="GO" id="GO:0009306">
    <property type="term" value="P:protein secretion"/>
    <property type="evidence" value="ECO:0007669"/>
    <property type="project" value="InterPro"/>
</dbReference>
<comment type="caution">
    <text evidence="15">The sequence shown here is derived from an EMBL/GenBank/DDBJ whole genome shotgun (WGS) entry which is preliminary data.</text>
</comment>
<protein>
    <recommendedName>
        <fullName evidence="3 13">Flagellar biosynthetic protein FlhB</fullName>
    </recommendedName>
</protein>
<dbReference type="GO" id="GO:0044780">
    <property type="term" value="P:bacterial-type flagellum assembly"/>
    <property type="evidence" value="ECO:0007669"/>
    <property type="project" value="InterPro"/>
</dbReference>
<keyword evidence="10 13" id="KW-0472">Membrane</keyword>
<evidence type="ECO:0000256" key="11">
    <source>
        <dbReference type="ARBA" id="ARBA00023225"/>
    </source>
</evidence>
<accession>A0A4P9VK33</accession>
<evidence type="ECO:0000313" key="16">
    <source>
        <dbReference type="Proteomes" id="UP000257039"/>
    </source>
</evidence>
<dbReference type="PRINTS" id="PR00950">
    <property type="entry name" value="TYPE3IMSPROT"/>
</dbReference>
<dbReference type="Pfam" id="PF01312">
    <property type="entry name" value="Bac_export_2"/>
    <property type="match status" value="1"/>
</dbReference>
<dbReference type="SUPFAM" id="SSF160544">
    <property type="entry name" value="EscU C-terminal domain-like"/>
    <property type="match status" value="1"/>
</dbReference>
<feature type="transmembrane region" description="Helical" evidence="13">
    <location>
        <begin position="91"/>
        <end position="118"/>
    </location>
</feature>
<evidence type="ECO:0000256" key="5">
    <source>
        <dbReference type="ARBA" id="ARBA00022475"/>
    </source>
</evidence>